<evidence type="ECO:0000313" key="2">
    <source>
        <dbReference type="Proteomes" id="UP001501391"/>
    </source>
</evidence>
<dbReference type="EMBL" id="BAAAOQ010000008">
    <property type="protein sequence ID" value="GAA2195779.1"/>
    <property type="molecule type" value="Genomic_DNA"/>
</dbReference>
<dbReference type="Proteomes" id="UP001501391">
    <property type="component" value="Unassembled WGS sequence"/>
</dbReference>
<protein>
    <recommendedName>
        <fullName evidence="3">CopG family transcriptional regulator</fullName>
    </recommendedName>
</protein>
<evidence type="ECO:0000313" key="1">
    <source>
        <dbReference type="EMBL" id="GAA2195779.1"/>
    </source>
</evidence>
<evidence type="ECO:0008006" key="3">
    <source>
        <dbReference type="Google" id="ProtNLM"/>
    </source>
</evidence>
<proteinExistence type="predicted"/>
<comment type="caution">
    <text evidence="1">The sequence shown here is derived from an EMBL/GenBank/DDBJ whole genome shotgun (WGS) entry which is preliminary data.</text>
</comment>
<gene>
    <name evidence="1" type="ORF">GCM10009787_27300</name>
</gene>
<organism evidence="1 2">
    <name type="scientific">Streptomyces bangladeshensis</name>
    <dbReference type="NCBI Taxonomy" id="295352"/>
    <lineage>
        <taxon>Bacteria</taxon>
        <taxon>Bacillati</taxon>
        <taxon>Actinomycetota</taxon>
        <taxon>Actinomycetes</taxon>
        <taxon>Kitasatosporales</taxon>
        <taxon>Streptomycetaceae</taxon>
        <taxon>Streptomyces</taxon>
    </lineage>
</organism>
<sequence>MEFSHREPEGLRQIAKERGTPMKALMREAAAAGTARHRALREGAEAQATERNEILAHLWAGAAA</sequence>
<reference evidence="1 2" key="1">
    <citation type="journal article" date="2019" name="Int. J. Syst. Evol. Microbiol.">
        <title>The Global Catalogue of Microorganisms (GCM) 10K type strain sequencing project: providing services to taxonomists for standard genome sequencing and annotation.</title>
        <authorList>
            <consortium name="The Broad Institute Genomics Platform"/>
            <consortium name="The Broad Institute Genome Sequencing Center for Infectious Disease"/>
            <person name="Wu L."/>
            <person name="Ma J."/>
        </authorList>
    </citation>
    <scope>NUCLEOTIDE SEQUENCE [LARGE SCALE GENOMIC DNA]</scope>
    <source>
        <strain evidence="1 2">JCM 14924</strain>
    </source>
</reference>
<accession>A0ABN3BIJ0</accession>
<name>A0ABN3BIJ0_9ACTN</name>
<dbReference type="RefSeq" id="WP_346162749.1">
    <property type="nucleotide sequence ID" value="NZ_BAAAOQ010000008.1"/>
</dbReference>
<keyword evidence="2" id="KW-1185">Reference proteome</keyword>